<dbReference type="InterPro" id="IPR001763">
    <property type="entry name" value="Rhodanese-like_dom"/>
</dbReference>
<dbReference type="Gene3D" id="3.40.250.10">
    <property type="entry name" value="Rhodanese-like domain"/>
    <property type="match status" value="1"/>
</dbReference>
<dbReference type="PANTHER" id="PTHR44086:SF10">
    <property type="entry name" value="THIOSULFATE SULFURTRANSFERASE_RHODANESE-LIKE DOMAIN-CONTAINING PROTEIN 3"/>
    <property type="match status" value="1"/>
</dbReference>
<feature type="domain" description="Rhodanese" evidence="1">
    <location>
        <begin position="26"/>
        <end position="114"/>
    </location>
</feature>
<evidence type="ECO:0000313" key="2">
    <source>
        <dbReference type="EMBL" id="ASI13695.1"/>
    </source>
</evidence>
<dbReference type="Pfam" id="PF00581">
    <property type="entry name" value="Rhodanese"/>
    <property type="match status" value="1"/>
</dbReference>
<dbReference type="GO" id="GO:0004792">
    <property type="term" value="F:thiosulfate-cyanide sulfurtransferase activity"/>
    <property type="evidence" value="ECO:0007669"/>
    <property type="project" value="TreeGrafter"/>
</dbReference>
<dbReference type="GeneID" id="33313930"/>
<sequence length="116" mass="13374">MSMMDYFVPPKELVDLTPEEVKERIKGDSYMLVDVRTDWEYRNGHIKGAVLYPHGSEKRFVEKFGVPDNVILVCKTGHRSRASANELVRLGVKKIYHLEGGMDNWRKNGFEEESGD</sequence>
<gene>
    <name evidence="2" type="ORF">Mia14_0373</name>
</gene>
<protein>
    <submittedName>
        <fullName evidence="2">Rhodanese-related sulfurtransferase</fullName>
    </submittedName>
</protein>
<name>A0A218NMJ8_9ARCH</name>
<keyword evidence="2" id="KW-0808">Transferase</keyword>
<dbReference type="CDD" id="cd00158">
    <property type="entry name" value="RHOD"/>
    <property type="match status" value="1"/>
</dbReference>
<evidence type="ECO:0000313" key="3">
    <source>
        <dbReference type="Proteomes" id="UP000197679"/>
    </source>
</evidence>
<accession>A0A218NMJ8</accession>
<organism evidence="2 3">
    <name type="scientific">Candidatus Mancarchaeum acidiphilum</name>
    <dbReference type="NCBI Taxonomy" id="1920749"/>
    <lineage>
        <taxon>Archaea</taxon>
        <taxon>Candidatus Micrarchaeota</taxon>
        <taxon>Candidatus Mancarchaeum</taxon>
    </lineage>
</organism>
<dbReference type="PROSITE" id="PS50206">
    <property type="entry name" value="RHODANESE_3"/>
    <property type="match status" value="1"/>
</dbReference>
<dbReference type="InterPro" id="IPR036873">
    <property type="entry name" value="Rhodanese-like_dom_sf"/>
</dbReference>
<dbReference type="AlphaFoldDB" id="A0A218NMJ8"/>
<reference evidence="2 3" key="1">
    <citation type="journal article" date="2017" name="Nat. Commun.">
        <title>'ARMAN' archaea depend on association with euryarchaeal host in culture and in situ.</title>
        <authorList>
            <person name="Golyshina O."/>
            <person name="Toshchakov S."/>
            <person name="Makarova K."/>
            <person name="Gavrilov S."/>
            <person name="Korzhenkov A."/>
            <person name="La Cono V."/>
            <person name="Arcadi E."/>
            <person name="Nechitaylo T."/>
            <person name="Ferrer M."/>
            <person name="Kublanov I."/>
            <person name="Wolf Y."/>
            <person name="Yakimov M."/>
            <person name="Golyshin P."/>
            <person name="Slesarev A."/>
            <person name="Kozyavkin S."/>
        </authorList>
    </citation>
    <scope>NUCLEOTIDE SEQUENCE [LARGE SCALE GENOMIC DNA]</scope>
    <source>
        <strain evidence="2 3">Mia14</strain>
    </source>
</reference>
<dbReference type="PANTHER" id="PTHR44086">
    <property type="entry name" value="THIOSULFATE SULFURTRANSFERASE RDL2, MITOCHONDRIAL-RELATED"/>
    <property type="match status" value="1"/>
</dbReference>
<dbReference type="OrthoDB" id="135517at2157"/>
<keyword evidence="3" id="KW-1185">Reference proteome</keyword>
<dbReference type="EMBL" id="CP019964">
    <property type="protein sequence ID" value="ASI13695.1"/>
    <property type="molecule type" value="Genomic_DNA"/>
</dbReference>
<evidence type="ECO:0000259" key="1">
    <source>
        <dbReference type="PROSITE" id="PS50206"/>
    </source>
</evidence>
<dbReference type="Proteomes" id="UP000197679">
    <property type="component" value="Chromosome"/>
</dbReference>
<proteinExistence type="predicted"/>
<dbReference type="SUPFAM" id="SSF52821">
    <property type="entry name" value="Rhodanese/Cell cycle control phosphatase"/>
    <property type="match status" value="1"/>
</dbReference>
<dbReference type="SMART" id="SM00450">
    <property type="entry name" value="RHOD"/>
    <property type="match status" value="1"/>
</dbReference>
<dbReference type="RefSeq" id="WP_088819860.1">
    <property type="nucleotide sequence ID" value="NZ_CP019964.1"/>
</dbReference>
<dbReference type="KEGG" id="marh:Mia14_0373"/>